<dbReference type="PANTHER" id="PTHR48100">
    <property type="entry name" value="BROAD-SPECIFICITY PHOSPHATASE YOR283W-RELATED"/>
    <property type="match status" value="1"/>
</dbReference>
<dbReference type="InterPro" id="IPR013078">
    <property type="entry name" value="His_Pase_superF_clade-1"/>
</dbReference>
<dbReference type="GO" id="GO:0016787">
    <property type="term" value="F:hydrolase activity"/>
    <property type="evidence" value="ECO:0007669"/>
    <property type="project" value="UniProtKB-KW"/>
</dbReference>
<dbReference type="PROSITE" id="PS00175">
    <property type="entry name" value="PG_MUTASE"/>
    <property type="match status" value="1"/>
</dbReference>
<keyword evidence="4" id="KW-1185">Reference proteome</keyword>
<gene>
    <name evidence="3" type="ORF">P9989_20740</name>
</gene>
<keyword evidence="1" id="KW-0324">Glycolysis</keyword>
<dbReference type="PANTHER" id="PTHR48100:SF1">
    <property type="entry name" value="HISTIDINE PHOSPHATASE FAMILY PROTEIN-RELATED"/>
    <property type="match status" value="1"/>
</dbReference>
<accession>A0ABY8IZW4</accession>
<evidence type="ECO:0000256" key="2">
    <source>
        <dbReference type="ARBA" id="ARBA00023235"/>
    </source>
</evidence>
<dbReference type="SMART" id="SM00855">
    <property type="entry name" value="PGAM"/>
    <property type="match status" value="1"/>
</dbReference>
<name>A0ABY8IZW4_9BACI</name>
<dbReference type="EC" id="3.1.3.-" evidence="3"/>
<protein>
    <submittedName>
        <fullName evidence="3">Histidine phosphatase family protein</fullName>
        <ecNumber evidence="3">3.1.3.-</ecNumber>
    </submittedName>
</protein>
<keyword evidence="2" id="KW-0413">Isomerase</keyword>
<dbReference type="InterPro" id="IPR029033">
    <property type="entry name" value="His_PPase_superfam"/>
</dbReference>
<sequence>MVHRLVVYLVRHGETPSNVQRRYLGWRNEAMSEQGQIQIECLKRHLPERPISYASDLDRCSETASILFPSVETKVTEQLREYDFGDFDGRTYEELKELGSYMQWLNHMENITPPNGESFTQFKDRILHFFAQILEDDHHSDEPIAIVTHGGVIRTMLHHWSKQSDSMWDWLIAPGEAYRVILVKGEDQWILSQAESITGS</sequence>
<dbReference type="Pfam" id="PF00300">
    <property type="entry name" value="His_Phos_1"/>
    <property type="match status" value="1"/>
</dbReference>
<dbReference type="CDD" id="cd07067">
    <property type="entry name" value="HP_PGM_like"/>
    <property type="match status" value="1"/>
</dbReference>
<keyword evidence="3" id="KW-0378">Hydrolase</keyword>
<reference evidence="3 4" key="1">
    <citation type="submission" date="2023-04" db="EMBL/GenBank/DDBJ databases">
        <title>Genome sequence of Halobacillus naozhouensis KACC 21980.</title>
        <authorList>
            <person name="Kim S."/>
            <person name="Heo J."/>
            <person name="Kwon S.-W."/>
        </authorList>
    </citation>
    <scope>NUCLEOTIDE SEQUENCE [LARGE SCALE GENOMIC DNA]</scope>
    <source>
        <strain evidence="3 4">KCTC 13234</strain>
    </source>
</reference>
<dbReference type="RefSeq" id="WP_283076735.1">
    <property type="nucleotide sequence ID" value="NZ_CP121671.1"/>
</dbReference>
<organism evidence="3 4">
    <name type="scientific">Halobacillus naozhouensis</name>
    <dbReference type="NCBI Taxonomy" id="554880"/>
    <lineage>
        <taxon>Bacteria</taxon>
        <taxon>Bacillati</taxon>
        <taxon>Bacillota</taxon>
        <taxon>Bacilli</taxon>
        <taxon>Bacillales</taxon>
        <taxon>Bacillaceae</taxon>
        <taxon>Halobacillus</taxon>
    </lineage>
</organism>
<proteinExistence type="predicted"/>
<evidence type="ECO:0000313" key="4">
    <source>
        <dbReference type="Proteomes" id="UP001221597"/>
    </source>
</evidence>
<dbReference type="Gene3D" id="3.40.50.1240">
    <property type="entry name" value="Phosphoglycerate mutase-like"/>
    <property type="match status" value="1"/>
</dbReference>
<dbReference type="SUPFAM" id="SSF53254">
    <property type="entry name" value="Phosphoglycerate mutase-like"/>
    <property type="match status" value="1"/>
</dbReference>
<evidence type="ECO:0000313" key="3">
    <source>
        <dbReference type="EMBL" id="WFT74739.1"/>
    </source>
</evidence>
<dbReference type="InterPro" id="IPR001345">
    <property type="entry name" value="PG/BPGM_mutase_AS"/>
</dbReference>
<dbReference type="InterPro" id="IPR050275">
    <property type="entry name" value="PGM_Phosphatase"/>
</dbReference>
<evidence type="ECO:0000256" key="1">
    <source>
        <dbReference type="ARBA" id="ARBA00023152"/>
    </source>
</evidence>
<dbReference type="EMBL" id="CP121671">
    <property type="protein sequence ID" value="WFT74739.1"/>
    <property type="molecule type" value="Genomic_DNA"/>
</dbReference>
<dbReference type="Proteomes" id="UP001221597">
    <property type="component" value="Chromosome"/>
</dbReference>